<sequence length="161" mass="16483">MRRRLVQLPVAASVLGLALTVAAPAAAEARTPQTAAAVTVHLTVTGPDGAVYDKDLKTTGHTVSAATGGEHKCDGTNNGANSSAGATPTAALDDAAQAADFTWDGTWYASYEDYFVTTIDGDAQTADAYWNISVNGEATSVGGCQHKLSAGDDVAFTWTAM</sequence>
<protein>
    <recommendedName>
        <fullName evidence="3">Transcobalamin-like C-terminal domain-containing protein</fullName>
    </recommendedName>
</protein>
<dbReference type="Pfam" id="PF14478">
    <property type="entry name" value="DUF4430"/>
    <property type="match status" value="1"/>
</dbReference>
<gene>
    <name evidence="4" type="ORF">AN218_28205</name>
</gene>
<proteinExistence type="predicted"/>
<accession>A0A1E7KVM3</accession>
<organism evidence="4 5">
    <name type="scientific">Streptomyces nanshensis</name>
    <dbReference type="NCBI Taxonomy" id="518642"/>
    <lineage>
        <taxon>Bacteria</taxon>
        <taxon>Bacillati</taxon>
        <taxon>Actinomycetota</taxon>
        <taxon>Actinomycetes</taxon>
        <taxon>Kitasatosporales</taxon>
        <taxon>Streptomycetaceae</taxon>
        <taxon>Streptomyces</taxon>
    </lineage>
</organism>
<dbReference type="PATRIC" id="fig|518642.10.peg.6670"/>
<name>A0A1E7KVM3_9ACTN</name>
<feature type="signal peptide" evidence="2">
    <location>
        <begin position="1"/>
        <end position="27"/>
    </location>
</feature>
<evidence type="ECO:0000256" key="1">
    <source>
        <dbReference type="SAM" id="MobiDB-lite"/>
    </source>
</evidence>
<dbReference type="EMBL" id="LJGW01000451">
    <property type="protein sequence ID" value="OEV07972.1"/>
    <property type="molecule type" value="Genomic_DNA"/>
</dbReference>
<dbReference type="AlphaFoldDB" id="A0A1E7KVM3"/>
<feature type="domain" description="Transcobalamin-like C-terminal" evidence="3">
    <location>
        <begin position="109"/>
        <end position="159"/>
    </location>
</feature>
<dbReference type="Gene3D" id="2.170.130.30">
    <property type="match status" value="1"/>
</dbReference>
<comment type="caution">
    <text evidence="4">The sequence shown here is derived from an EMBL/GenBank/DDBJ whole genome shotgun (WGS) entry which is preliminary data.</text>
</comment>
<evidence type="ECO:0000259" key="3">
    <source>
        <dbReference type="Pfam" id="PF14478"/>
    </source>
</evidence>
<evidence type="ECO:0000313" key="4">
    <source>
        <dbReference type="EMBL" id="OEV07972.1"/>
    </source>
</evidence>
<keyword evidence="5" id="KW-1185">Reference proteome</keyword>
<keyword evidence="2" id="KW-0732">Signal</keyword>
<evidence type="ECO:0000256" key="2">
    <source>
        <dbReference type="SAM" id="SignalP"/>
    </source>
</evidence>
<feature type="chain" id="PRO_5009196830" description="Transcobalamin-like C-terminal domain-containing protein" evidence="2">
    <location>
        <begin position="28"/>
        <end position="161"/>
    </location>
</feature>
<reference evidence="4 5" key="1">
    <citation type="journal article" date="2016" name="Front. Microbiol.">
        <title>Comparative Genomics Analysis of Streptomyces Species Reveals Their Adaptation to the Marine Environment and Their Diversity at the Genomic Level.</title>
        <authorList>
            <person name="Tian X."/>
            <person name="Zhang Z."/>
            <person name="Yang T."/>
            <person name="Chen M."/>
            <person name="Li J."/>
            <person name="Chen F."/>
            <person name="Yang J."/>
            <person name="Li W."/>
            <person name="Zhang B."/>
            <person name="Zhang Z."/>
            <person name="Wu J."/>
            <person name="Zhang C."/>
            <person name="Long L."/>
            <person name="Xiao J."/>
        </authorList>
    </citation>
    <scope>NUCLEOTIDE SEQUENCE [LARGE SCALE GENOMIC DNA]</scope>
    <source>
        <strain evidence="4 5">SCSIO 10429</strain>
    </source>
</reference>
<dbReference type="Proteomes" id="UP000176005">
    <property type="component" value="Unassembled WGS sequence"/>
</dbReference>
<dbReference type="RefSeq" id="WP_070019947.1">
    <property type="nucleotide sequence ID" value="NZ_LJGW01000451.1"/>
</dbReference>
<dbReference type="InterPro" id="IPR027954">
    <property type="entry name" value="Transcobalamin-like_C"/>
</dbReference>
<feature type="region of interest" description="Disordered" evidence="1">
    <location>
        <begin position="63"/>
        <end position="86"/>
    </location>
</feature>
<evidence type="ECO:0000313" key="5">
    <source>
        <dbReference type="Proteomes" id="UP000176005"/>
    </source>
</evidence>